<dbReference type="GO" id="GO:0009252">
    <property type="term" value="P:peptidoglycan biosynthetic process"/>
    <property type="evidence" value="ECO:0007669"/>
    <property type="project" value="TreeGrafter"/>
</dbReference>
<keyword evidence="2" id="KW-0808">Transferase</keyword>
<dbReference type="SUPFAM" id="SSF56601">
    <property type="entry name" value="beta-lactamase/transpeptidase-like"/>
    <property type="match status" value="1"/>
</dbReference>
<dbReference type="GO" id="GO:0030288">
    <property type="term" value="C:outer membrane-bounded periplasmic space"/>
    <property type="evidence" value="ECO:0007669"/>
    <property type="project" value="TreeGrafter"/>
</dbReference>
<dbReference type="PANTHER" id="PTHR32282">
    <property type="entry name" value="BINDING PROTEIN TRANSPEPTIDASE, PUTATIVE-RELATED"/>
    <property type="match status" value="1"/>
</dbReference>
<evidence type="ECO:0008006" key="5">
    <source>
        <dbReference type="Google" id="ProtNLM"/>
    </source>
</evidence>
<dbReference type="InterPro" id="IPR012338">
    <property type="entry name" value="Beta-lactam/transpept-like"/>
</dbReference>
<reference evidence="3" key="1">
    <citation type="submission" date="2021-01" db="EMBL/GenBank/DDBJ databases">
        <title>Whole genome shotgun sequence of Sphaerisporangium rufum NBRC 109079.</title>
        <authorList>
            <person name="Komaki H."/>
            <person name="Tamura T."/>
        </authorList>
    </citation>
    <scope>NUCLEOTIDE SEQUENCE</scope>
    <source>
        <strain evidence="3">NBRC 109079</strain>
    </source>
</reference>
<gene>
    <name evidence="3" type="ORF">Sru01_64880</name>
</gene>
<dbReference type="PANTHER" id="PTHR32282:SF33">
    <property type="entry name" value="PEPTIDOGLYCAN GLYCOSYLTRANSFERASE"/>
    <property type="match status" value="1"/>
</dbReference>
<evidence type="ECO:0000256" key="2">
    <source>
        <dbReference type="ARBA" id="ARBA00022679"/>
    </source>
</evidence>
<dbReference type="InterPro" id="IPR050396">
    <property type="entry name" value="Glycosyltr_51/Transpeptidase"/>
</dbReference>
<dbReference type="EMBL" id="BOOU01000100">
    <property type="protein sequence ID" value="GII81506.1"/>
    <property type="molecule type" value="Genomic_DNA"/>
</dbReference>
<accession>A0A919V1W6</accession>
<dbReference type="AlphaFoldDB" id="A0A919V1W6"/>
<proteinExistence type="predicted"/>
<protein>
    <recommendedName>
        <fullName evidence="5">Penicillin-binding protein</fullName>
    </recommendedName>
</protein>
<evidence type="ECO:0000313" key="3">
    <source>
        <dbReference type="EMBL" id="GII81506.1"/>
    </source>
</evidence>
<name>A0A919V1W6_9ACTN</name>
<keyword evidence="1" id="KW-0328">Glycosyltransferase</keyword>
<dbReference type="GO" id="GO:0008955">
    <property type="term" value="F:peptidoglycan glycosyltransferase activity"/>
    <property type="evidence" value="ECO:0007669"/>
    <property type="project" value="TreeGrafter"/>
</dbReference>
<evidence type="ECO:0000313" key="4">
    <source>
        <dbReference type="Proteomes" id="UP000655287"/>
    </source>
</evidence>
<evidence type="ECO:0000256" key="1">
    <source>
        <dbReference type="ARBA" id="ARBA00022676"/>
    </source>
</evidence>
<dbReference type="Proteomes" id="UP000655287">
    <property type="component" value="Unassembled WGS sequence"/>
</dbReference>
<dbReference type="Gene3D" id="3.40.710.10">
    <property type="entry name" value="DD-peptidase/beta-lactamase superfamily"/>
    <property type="match status" value="1"/>
</dbReference>
<comment type="caution">
    <text evidence="3">The sequence shown here is derived from an EMBL/GenBank/DDBJ whole genome shotgun (WGS) entry which is preliminary data.</text>
</comment>
<keyword evidence="4" id="KW-1185">Reference proteome</keyword>
<organism evidence="3 4">
    <name type="scientific">Sphaerisporangium rufum</name>
    <dbReference type="NCBI Taxonomy" id="1381558"/>
    <lineage>
        <taxon>Bacteria</taxon>
        <taxon>Bacillati</taxon>
        <taxon>Actinomycetota</taxon>
        <taxon>Actinomycetes</taxon>
        <taxon>Streptosporangiales</taxon>
        <taxon>Streptosporangiaceae</taxon>
        <taxon>Sphaerisporangium</taxon>
    </lineage>
</organism>
<dbReference type="RefSeq" id="WP_203993869.1">
    <property type="nucleotide sequence ID" value="NZ_BOOU01000100.1"/>
</dbReference>
<sequence length="443" mass="46352">MRALLAVVGVAAVGFLAVVLFLLREPADDGTAARRAGSSAAAATTPAAGKSVLLDVQGAAIEEFSGDCTGSGYPYLCRQVVEQLRAADPGLPTRAGLQIHTTIDLRLQRAAQDAIDAHVHRDDAPVAVQAMIVPGEGAIRAMAAGRDIPDQKGFQPGTAAMPYTLAAALAAGLRYDDGFAISDSYTAAGYASFRNCAGEAVGDPTHSVFNRDKEGDRFVTLRAGTRQVVNTFFMRLTEKAGLCETVRMAERLGLRRADGAPLMEVEAFTLGIDEADPVSVANSYATLAARGRFCEPTVITEVRDGSGVLRSFPPRCREVLDPAVADAVTGILTDVLSSGESKGIGRPAAGMPGTADGSVSAWYAGYTPDLAAAVGLGDPRGVHRHPLRDITIGGRRFPAVDGEAVPGRIWRQAMTEAARDTPETAFTPPDLARFGGCRDACPN</sequence>